<evidence type="ECO:0000256" key="6">
    <source>
        <dbReference type="ARBA" id="ARBA00023002"/>
    </source>
</evidence>
<feature type="binding site" evidence="9">
    <location>
        <position position="64"/>
    </location>
    <ligand>
        <name>FMN</name>
        <dbReference type="ChEBI" id="CHEBI:58210"/>
    </ligand>
</feature>
<comment type="similarity">
    <text evidence="7">Belongs to the dus family.</text>
</comment>
<reference evidence="11" key="1">
    <citation type="journal article" date="2021" name="PeerJ">
        <title>Extensive microbial diversity within the chicken gut microbiome revealed by metagenomics and culture.</title>
        <authorList>
            <person name="Gilroy R."/>
            <person name="Ravi A."/>
            <person name="Getino M."/>
            <person name="Pursley I."/>
            <person name="Horton D.L."/>
            <person name="Alikhan N.F."/>
            <person name="Baker D."/>
            <person name="Gharbi K."/>
            <person name="Hall N."/>
            <person name="Watson M."/>
            <person name="Adriaenssens E.M."/>
            <person name="Foster-Nyarko E."/>
            <person name="Jarju S."/>
            <person name="Secka A."/>
            <person name="Antonio M."/>
            <person name="Oren A."/>
            <person name="Chaudhuri R.R."/>
            <person name="La Ragione R."/>
            <person name="Hildebrand F."/>
            <person name="Pallen M.J."/>
        </authorList>
    </citation>
    <scope>NUCLEOTIDE SEQUENCE</scope>
    <source>
        <strain evidence="11">CHK191-13928</strain>
    </source>
</reference>
<evidence type="ECO:0000313" key="11">
    <source>
        <dbReference type="EMBL" id="HIX67017.1"/>
    </source>
</evidence>
<dbReference type="EC" id="1.3.1.-" evidence="7"/>
<evidence type="ECO:0000256" key="1">
    <source>
        <dbReference type="ARBA" id="ARBA00001917"/>
    </source>
</evidence>
<proteinExistence type="inferred from homology"/>
<evidence type="ECO:0000256" key="5">
    <source>
        <dbReference type="ARBA" id="ARBA00022857"/>
    </source>
</evidence>
<dbReference type="Pfam" id="PF01207">
    <property type="entry name" value="Dus"/>
    <property type="match status" value="1"/>
</dbReference>
<feature type="binding site" evidence="9">
    <location>
        <begin position="218"/>
        <end position="219"/>
    </location>
    <ligand>
        <name>FMN</name>
        <dbReference type="ChEBI" id="CHEBI:58210"/>
    </ligand>
</feature>
<keyword evidence="2 7" id="KW-0285">Flavoprotein</keyword>
<keyword evidence="6 7" id="KW-0560">Oxidoreductase</keyword>
<dbReference type="InterPro" id="IPR001269">
    <property type="entry name" value="DUS_fam"/>
</dbReference>
<feature type="binding site" evidence="9">
    <location>
        <position position="162"/>
    </location>
    <ligand>
        <name>FMN</name>
        <dbReference type="ChEBI" id="CHEBI:58210"/>
    </ligand>
</feature>
<dbReference type="SUPFAM" id="SSF51395">
    <property type="entry name" value="FMN-linked oxidoreductases"/>
    <property type="match status" value="1"/>
</dbReference>
<evidence type="ECO:0000256" key="9">
    <source>
        <dbReference type="PIRSR" id="PIRSR006621-2"/>
    </source>
</evidence>
<gene>
    <name evidence="11" type="ORF">H9735_02675</name>
</gene>
<comment type="cofactor">
    <cofactor evidence="1 7 9">
        <name>FMN</name>
        <dbReference type="ChEBI" id="CHEBI:58210"/>
    </cofactor>
</comment>
<dbReference type="Gene3D" id="3.20.20.70">
    <property type="entry name" value="Aldolase class I"/>
    <property type="match status" value="1"/>
</dbReference>
<evidence type="ECO:0000313" key="12">
    <source>
        <dbReference type="Proteomes" id="UP000886721"/>
    </source>
</evidence>
<dbReference type="InterPro" id="IPR035587">
    <property type="entry name" value="DUS-like_FMN-bd"/>
</dbReference>
<dbReference type="EMBL" id="DXEM01000007">
    <property type="protein sequence ID" value="HIX67017.1"/>
    <property type="molecule type" value="Genomic_DNA"/>
</dbReference>
<accession>A0A9D2B9A1</accession>
<evidence type="ECO:0000256" key="2">
    <source>
        <dbReference type="ARBA" id="ARBA00022630"/>
    </source>
</evidence>
<dbReference type="PANTHER" id="PTHR45846">
    <property type="entry name" value="TRNA-DIHYDROURIDINE(47) SYNTHASE [NAD(P)(+)]-LIKE"/>
    <property type="match status" value="1"/>
</dbReference>
<reference evidence="11" key="2">
    <citation type="submission" date="2021-04" db="EMBL/GenBank/DDBJ databases">
        <authorList>
            <person name="Gilroy R."/>
        </authorList>
    </citation>
    <scope>NUCLEOTIDE SEQUENCE</scope>
    <source>
        <strain evidence="11">CHK191-13928</strain>
    </source>
</reference>
<evidence type="ECO:0000256" key="8">
    <source>
        <dbReference type="PIRSR" id="PIRSR006621-1"/>
    </source>
</evidence>
<name>A0A9D2B9A1_9FIRM</name>
<dbReference type="Proteomes" id="UP000886721">
    <property type="component" value="Unassembled WGS sequence"/>
</dbReference>
<evidence type="ECO:0000256" key="7">
    <source>
        <dbReference type="PIRNR" id="PIRNR006621"/>
    </source>
</evidence>
<dbReference type="PIRSF" id="PIRSF006621">
    <property type="entry name" value="Dus"/>
    <property type="match status" value="1"/>
</dbReference>
<dbReference type="CDD" id="cd02801">
    <property type="entry name" value="DUS_like_FMN"/>
    <property type="match status" value="1"/>
</dbReference>
<comment type="function">
    <text evidence="7">Catalyzes the synthesis of 5,6-dihydrouridine (D), a modified base found in the D-loop of most tRNAs, via the reduction of the C5-C6 double bond in target uridines.</text>
</comment>
<dbReference type="PROSITE" id="PS01136">
    <property type="entry name" value="UPF0034"/>
    <property type="match status" value="1"/>
</dbReference>
<feature type="active site" description="Proton donor" evidence="8">
    <location>
        <position position="94"/>
    </location>
</feature>
<dbReference type="InterPro" id="IPR013785">
    <property type="entry name" value="Aldolase_TIM"/>
</dbReference>
<dbReference type="PANTHER" id="PTHR45846:SF1">
    <property type="entry name" value="TRNA-DIHYDROURIDINE(47) SYNTHASE [NAD(P)(+)]-LIKE"/>
    <property type="match status" value="1"/>
</dbReference>
<keyword evidence="5" id="KW-0521">NADP</keyword>
<sequence>MKFYLAPMEGITVFVYRNAYASLFGEMDKYFTPFIMPNQKRIFRTRELRDVLPEHNEGLYVVPQILTRKAEEFQKTAEKLKEMGYQEVNLNLGCPSKTVVSKGKGSGFLKDLDELDEFLDQIFERVDLKISVKTRIGMFNPEEFEEILEVYNRYPLHELIIHPRVQEQFYNGHVHMDVFEDAFQKSVNPVCYNGDILLPDDVRNLSERIPNLEAVMIGRGILRNPALVCQIRGGEKLTKEKLFALHDMVYEGYQQYISGEKNVLFKMKDFWSNPIQMLTNHKKYAKKIRKAERLSDYEKIIRLLYEEQDVDRNLC</sequence>
<evidence type="ECO:0000256" key="4">
    <source>
        <dbReference type="ARBA" id="ARBA00022694"/>
    </source>
</evidence>
<dbReference type="GO" id="GO:0003723">
    <property type="term" value="F:RNA binding"/>
    <property type="evidence" value="ECO:0007669"/>
    <property type="project" value="TreeGrafter"/>
</dbReference>
<feature type="binding site" evidence="9">
    <location>
        <position position="133"/>
    </location>
    <ligand>
        <name>FMN</name>
        <dbReference type="ChEBI" id="CHEBI:58210"/>
    </ligand>
</feature>
<dbReference type="GO" id="GO:0017150">
    <property type="term" value="F:tRNA dihydrouridine synthase activity"/>
    <property type="evidence" value="ECO:0007669"/>
    <property type="project" value="InterPro"/>
</dbReference>
<protein>
    <recommendedName>
        <fullName evidence="7">tRNA-dihydrouridine synthase</fullName>
        <ecNumber evidence="7">1.3.1.-</ecNumber>
    </recommendedName>
</protein>
<comment type="caution">
    <text evidence="11">The sequence shown here is derived from an EMBL/GenBank/DDBJ whole genome shotgun (WGS) entry which is preliminary data.</text>
</comment>
<dbReference type="AlphaFoldDB" id="A0A9D2B9A1"/>
<keyword evidence="9" id="KW-0547">Nucleotide-binding</keyword>
<dbReference type="InterPro" id="IPR018517">
    <property type="entry name" value="tRNA_hU_synthase_CS"/>
</dbReference>
<evidence type="ECO:0000256" key="3">
    <source>
        <dbReference type="ARBA" id="ARBA00022643"/>
    </source>
</evidence>
<feature type="domain" description="DUS-like FMN-binding" evidence="10">
    <location>
        <begin position="5"/>
        <end position="296"/>
    </location>
</feature>
<dbReference type="GO" id="GO:0050660">
    <property type="term" value="F:flavin adenine dinucleotide binding"/>
    <property type="evidence" value="ECO:0007669"/>
    <property type="project" value="InterPro"/>
</dbReference>
<keyword evidence="4 7" id="KW-0819">tRNA processing</keyword>
<keyword evidence="3 7" id="KW-0288">FMN</keyword>
<evidence type="ECO:0000259" key="10">
    <source>
        <dbReference type="Pfam" id="PF01207"/>
    </source>
</evidence>
<organism evidence="11 12">
    <name type="scientific">Candidatus Anaerostipes excrementavium</name>
    <dbReference type="NCBI Taxonomy" id="2838463"/>
    <lineage>
        <taxon>Bacteria</taxon>
        <taxon>Bacillati</taxon>
        <taxon>Bacillota</taxon>
        <taxon>Clostridia</taxon>
        <taxon>Lachnospirales</taxon>
        <taxon>Lachnospiraceae</taxon>
        <taxon>Anaerostipes</taxon>
    </lineage>
</organism>